<dbReference type="EMBL" id="JALJOR010000001">
    <property type="protein sequence ID" value="KAK9828888.1"/>
    <property type="molecule type" value="Genomic_DNA"/>
</dbReference>
<dbReference type="Pfam" id="PF04115">
    <property type="entry name" value="Ureidogly_lyase"/>
    <property type="match status" value="1"/>
</dbReference>
<dbReference type="GO" id="GO:0000256">
    <property type="term" value="P:allantoin catabolic process"/>
    <property type="evidence" value="ECO:0007669"/>
    <property type="project" value="InterPro"/>
</dbReference>
<evidence type="ECO:0000256" key="1">
    <source>
        <dbReference type="ARBA" id="ARBA00011738"/>
    </source>
</evidence>
<dbReference type="InterPro" id="IPR024060">
    <property type="entry name" value="Ureidoglycolate_lyase_dom_sf"/>
</dbReference>
<proteinExistence type="predicted"/>
<evidence type="ECO:0000256" key="2">
    <source>
        <dbReference type="ARBA" id="ARBA00022631"/>
    </source>
</evidence>
<comment type="caution">
    <text evidence="5">The sequence shown here is derived from an EMBL/GenBank/DDBJ whole genome shotgun (WGS) entry which is preliminary data.</text>
</comment>
<dbReference type="InterPro" id="IPR007247">
    <property type="entry name" value="Ureidogly_lyase"/>
</dbReference>
<dbReference type="GO" id="GO:0006144">
    <property type="term" value="P:purine nucleobase metabolic process"/>
    <property type="evidence" value="ECO:0007669"/>
    <property type="project" value="UniProtKB-KW"/>
</dbReference>
<keyword evidence="6" id="KW-1185">Reference proteome</keyword>
<organism evidence="5 6">
    <name type="scientific">[Myrmecia] bisecta</name>
    <dbReference type="NCBI Taxonomy" id="41462"/>
    <lineage>
        <taxon>Eukaryota</taxon>
        <taxon>Viridiplantae</taxon>
        <taxon>Chlorophyta</taxon>
        <taxon>core chlorophytes</taxon>
        <taxon>Trebouxiophyceae</taxon>
        <taxon>Trebouxiales</taxon>
        <taxon>Trebouxiaceae</taxon>
        <taxon>Myrmecia</taxon>
    </lineage>
</organism>
<dbReference type="Proteomes" id="UP001489004">
    <property type="component" value="Unassembled WGS sequence"/>
</dbReference>
<name>A0AAW1R503_9CHLO</name>
<dbReference type="AlphaFoldDB" id="A0AAW1R503"/>
<keyword evidence="3" id="KW-0456">Lyase</keyword>
<evidence type="ECO:0000256" key="3">
    <source>
        <dbReference type="ARBA" id="ARBA00023239"/>
    </source>
</evidence>
<dbReference type="GO" id="GO:0004848">
    <property type="term" value="F:ureidoglycolate hydrolase activity"/>
    <property type="evidence" value="ECO:0007669"/>
    <property type="project" value="InterPro"/>
</dbReference>
<evidence type="ECO:0008006" key="7">
    <source>
        <dbReference type="Google" id="ProtNLM"/>
    </source>
</evidence>
<keyword evidence="2" id="KW-0659">Purine metabolism</keyword>
<evidence type="ECO:0000313" key="6">
    <source>
        <dbReference type="Proteomes" id="UP001489004"/>
    </source>
</evidence>
<comment type="catalytic activity">
    <reaction evidence="4">
        <text>(S)-ureidoglycolate = urea + glyoxylate</text>
        <dbReference type="Rhea" id="RHEA:11304"/>
        <dbReference type="ChEBI" id="CHEBI:16199"/>
        <dbReference type="ChEBI" id="CHEBI:36655"/>
        <dbReference type="ChEBI" id="CHEBI:57296"/>
        <dbReference type="EC" id="4.3.2.3"/>
    </reaction>
</comment>
<reference evidence="5 6" key="1">
    <citation type="journal article" date="2024" name="Nat. Commun.">
        <title>Phylogenomics reveals the evolutionary origins of lichenization in chlorophyte algae.</title>
        <authorList>
            <person name="Puginier C."/>
            <person name="Libourel C."/>
            <person name="Otte J."/>
            <person name="Skaloud P."/>
            <person name="Haon M."/>
            <person name="Grisel S."/>
            <person name="Petersen M."/>
            <person name="Berrin J.G."/>
            <person name="Delaux P.M."/>
            <person name="Dal Grande F."/>
            <person name="Keller J."/>
        </authorList>
    </citation>
    <scope>NUCLEOTIDE SEQUENCE [LARGE SCALE GENOMIC DNA]</scope>
    <source>
        <strain evidence="5 6">SAG 2043</strain>
    </source>
</reference>
<protein>
    <recommendedName>
        <fullName evidence="7">Ureidoglycolate hydrolase</fullName>
    </recommendedName>
</protein>
<dbReference type="Gene3D" id="2.60.120.480">
    <property type="entry name" value="Ureidoglycolate hydrolase"/>
    <property type="match status" value="1"/>
</dbReference>
<accession>A0AAW1R503</accession>
<comment type="subunit">
    <text evidence="1">Homodimer.</text>
</comment>
<dbReference type="GO" id="GO:0050385">
    <property type="term" value="F:ureidoglycolate lyase activity"/>
    <property type="evidence" value="ECO:0007669"/>
    <property type="project" value="UniProtKB-EC"/>
</dbReference>
<dbReference type="InterPro" id="IPR011051">
    <property type="entry name" value="RmlC_Cupin_sf"/>
</dbReference>
<dbReference type="SUPFAM" id="SSF51182">
    <property type="entry name" value="RmlC-like cupins"/>
    <property type="match status" value="1"/>
</dbReference>
<evidence type="ECO:0000313" key="5">
    <source>
        <dbReference type="EMBL" id="KAK9828888.1"/>
    </source>
</evidence>
<dbReference type="PANTHER" id="PTHR35721">
    <property type="entry name" value="UREIDOGLYCOLATE HYDROLASE"/>
    <property type="match status" value="1"/>
</dbReference>
<dbReference type="PANTHER" id="PTHR35721:SF1">
    <property type="entry name" value="UREIDOGLYCOLATE HYDROLASE"/>
    <property type="match status" value="1"/>
</dbReference>
<evidence type="ECO:0000256" key="4">
    <source>
        <dbReference type="ARBA" id="ARBA00047684"/>
    </source>
</evidence>
<sequence length="183" mass="20514">MSVVKELQKVVVKPLLITADNFKLFGQVIAATDDGKLFDQTDAQLVLDQGTPRLYIMRLPKRGGRTFDRITYHGRVTQCLGAMTRETWYLAVAAPTLSLDKPPKPEDIHAFRIPFGTHIKLHIGTWHAGPLFDEADHMDFINLELADTNVADHQTHKFADKDGLTFEVEREAASVADMLDIST</sequence>
<gene>
    <name evidence="5" type="ORF">WJX72_002590</name>
</gene>